<dbReference type="RefSeq" id="WP_217633373.1">
    <property type="nucleotide sequence ID" value="NZ_FNNJ01000001.1"/>
</dbReference>
<dbReference type="InterPro" id="IPR029010">
    <property type="entry name" value="ThuA-like"/>
</dbReference>
<name>A0A1H2SB10_9FLAO</name>
<dbReference type="Gene3D" id="3.40.50.880">
    <property type="match status" value="1"/>
</dbReference>
<evidence type="ECO:0000313" key="2">
    <source>
        <dbReference type="EMBL" id="SDW28678.1"/>
    </source>
</evidence>
<evidence type="ECO:0000313" key="3">
    <source>
        <dbReference type="Proteomes" id="UP000199595"/>
    </source>
</evidence>
<gene>
    <name evidence="2" type="ORF">SAMN05444411_101423</name>
</gene>
<dbReference type="PANTHER" id="PTHR40469:SF2">
    <property type="entry name" value="GALACTOSE-BINDING DOMAIN-LIKE SUPERFAMILY PROTEIN"/>
    <property type="match status" value="1"/>
</dbReference>
<dbReference type="STRING" id="762486.SAMN05444411_101423"/>
<feature type="domain" description="ThuA-like" evidence="1">
    <location>
        <begin position="37"/>
        <end position="301"/>
    </location>
</feature>
<keyword evidence="3" id="KW-1185">Reference proteome</keyword>
<dbReference type="SUPFAM" id="SSF52317">
    <property type="entry name" value="Class I glutamine amidotransferase-like"/>
    <property type="match status" value="1"/>
</dbReference>
<dbReference type="AlphaFoldDB" id="A0A1H2SB10"/>
<dbReference type="PANTHER" id="PTHR40469">
    <property type="entry name" value="SECRETED GLYCOSYL HYDROLASE"/>
    <property type="match status" value="1"/>
</dbReference>
<proteinExistence type="predicted"/>
<dbReference type="EMBL" id="FNNJ01000001">
    <property type="protein sequence ID" value="SDW28678.1"/>
    <property type="molecule type" value="Genomic_DNA"/>
</dbReference>
<sequence length="329" mass="37057">MSLINRITKTTIIIVMGVVFFGCNNSKSTTSKKEKIKVLIVDGQNNHDVWPKSTIMMKQYLEETGMFSVDVARSNFLWKSKREAAFLPLAGVGEKETVNKAKTDPNFKPDFEKYAVVVSNFGWRAADWPKETQIAFEKYIENGGGFVSVHAADNCFPSWKEYNKMTGLGGWDRNEEHGPYVYYTEEGKRVRDNSPGKCGSHGGKVEFPLTLRESHPITKGMPKVWLTSKDECYAKLRGPAENMTILATGKDPSVKSDRHEPILMVLNYGKGRIFHTTLGHDDYSFEGVGFITSFNRGVEWVATGKVTQPIPSDFPTSEKSISRKFELKK</sequence>
<reference evidence="2 3" key="1">
    <citation type="submission" date="2016-10" db="EMBL/GenBank/DDBJ databases">
        <authorList>
            <person name="de Groot N.N."/>
        </authorList>
    </citation>
    <scope>NUCLEOTIDE SEQUENCE [LARGE SCALE GENOMIC DNA]</scope>
    <source>
        <strain evidence="2 3">DSM 24956</strain>
    </source>
</reference>
<dbReference type="Proteomes" id="UP000199595">
    <property type="component" value="Unassembled WGS sequence"/>
</dbReference>
<accession>A0A1H2SB10</accession>
<dbReference type="PROSITE" id="PS51257">
    <property type="entry name" value="PROKAR_LIPOPROTEIN"/>
    <property type="match status" value="1"/>
</dbReference>
<evidence type="ECO:0000259" key="1">
    <source>
        <dbReference type="Pfam" id="PF06283"/>
    </source>
</evidence>
<organism evidence="2 3">
    <name type="scientific">Lutibacter oricola</name>
    <dbReference type="NCBI Taxonomy" id="762486"/>
    <lineage>
        <taxon>Bacteria</taxon>
        <taxon>Pseudomonadati</taxon>
        <taxon>Bacteroidota</taxon>
        <taxon>Flavobacteriia</taxon>
        <taxon>Flavobacteriales</taxon>
        <taxon>Flavobacteriaceae</taxon>
        <taxon>Lutibacter</taxon>
    </lineage>
</organism>
<dbReference type="InterPro" id="IPR029062">
    <property type="entry name" value="Class_I_gatase-like"/>
</dbReference>
<dbReference type="Pfam" id="PF06283">
    <property type="entry name" value="ThuA"/>
    <property type="match status" value="1"/>
</dbReference>
<protein>
    <submittedName>
        <fullName evidence="2">Trehalose utilisation</fullName>
    </submittedName>
</protein>